<protein>
    <submittedName>
        <fullName evidence="1">Uncharacterized protein</fullName>
    </submittedName>
</protein>
<gene>
    <name evidence="1" type="ORF">KUCAC02_013570</name>
</gene>
<feature type="non-terminal residue" evidence="1">
    <location>
        <position position="1"/>
    </location>
</feature>
<dbReference type="Proteomes" id="UP001057452">
    <property type="component" value="Chromosome 16"/>
</dbReference>
<reference evidence="1" key="1">
    <citation type="submission" date="2022-05" db="EMBL/GenBank/DDBJ databases">
        <title>Chromosome-level genome of Chaenocephalus aceratus.</title>
        <authorList>
            <person name="Park H."/>
        </authorList>
    </citation>
    <scope>NUCLEOTIDE SEQUENCE</scope>
    <source>
        <strain evidence="1">KU_202001</strain>
    </source>
</reference>
<comment type="caution">
    <text evidence="1">The sequence shown here is derived from an EMBL/GenBank/DDBJ whole genome shotgun (WGS) entry which is preliminary data.</text>
</comment>
<accession>A0ACB9WC17</accession>
<keyword evidence="2" id="KW-1185">Reference proteome</keyword>
<sequence>SFIRHGGTDVSSVPPAFVVMKFDQEGNVTSFDKKKTELCQELSLQARDLRFQHSTSLTTRNNCIIIRMQSFKAILTPQSLLVLDFRGFGLERWLVLELAPQLASQLHSLPFEFTALEAILQHKVNTLHAQLNDVEPVLLDTLESLVDPKILSVDRSKLHILLQNSKSEESSLGIDHAEEMELLLENYYMQAEELANKTRELKGLIDDSESVVFINLDSHRNVMMRLNLQLAMGSFSLSLFGLIGVAFGMNLESSFEEDPRVFWLVTGFMFLGSGLIWRRLLSFLGRHLMPSHLFYEKHTVLSLSPALLRFLSPSLSTCLLVSSQTPFSTTEDMYLEGRASGDLPIDDEDGEDGSGSGSGDYAFTDKEEMIGRFFNFSETTVSKEMVPTQPQPTSDSPHQPSTTAADGQDATTEEKDTETTPFTSSNGDKSDAEVAGPTADWFTQMTSSTNMPTTKNTDTEFGIDITVIKDISEDNSLDSLDDSATKNREDEVLIVQDENEIVPNNGRGSRMYDMEAPEEVTSENMWERTEVLAGSDVAAEVAGYADVAKQIIDLAVFGAAQNRSYRRLADFTDTIGNRVSGSQNLEMAIKYMYNAMTQDGLDVHLEPVKIPHWVRGKENAEMIAPRAKSLAILGLGSSVGTPPEGIKAEVLVVQSFDELKQRASEAIGRIVVFNQPFVSYGETVAYRAYGASEAAKVGAVATLIRSITPFSINSPHTGLQDYQDGVKRIPSACITVEDAELMWRMAQRGQRIVVRLTMGAKTLPDADSFNTVTEIPGWEHPEQVVLLSGHLDSWDVGQGAMDDGGGAMISWEALSLIKELGLRPRRTLRAVLWTAEEQGGVGAQQYFDLHKSPSPMFFFSPTQVNMSNFDLVMESDLGTFTPEASAVYWQ</sequence>
<evidence type="ECO:0000313" key="2">
    <source>
        <dbReference type="Proteomes" id="UP001057452"/>
    </source>
</evidence>
<organism evidence="1 2">
    <name type="scientific">Chaenocephalus aceratus</name>
    <name type="common">Blackfin icefish</name>
    <name type="synonym">Chaenichthys aceratus</name>
    <dbReference type="NCBI Taxonomy" id="36190"/>
    <lineage>
        <taxon>Eukaryota</taxon>
        <taxon>Metazoa</taxon>
        <taxon>Chordata</taxon>
        <taxon>Craniata</taxon>
        <taxon>Vertebrata</taxon>
        <taxon>Euteleostomi</taxon>
        <taxon>Actinopterygii</taxon>
        <taxon>Neopterygii</taxon>
        <taxon>Teleostei</taxon>
        <taxon>Neoteleostei</taxon>
        <taxon>Acanthomorphata</taxon>
        <taxon>Eupercaria</taxon>
        <taxon>Perciformes</taxon>
        <taxon>Notothenioidei</taxon>
        <taxon>Channichthyidae</taxon>
        <taxon>Chaenocephalus</taxon>
    </lineage>
</organism>
<name>A0ACB9WC17_CHAAC</name>
<evidence type="ECO:0000313" key="1">
    <source>
        <dbReference type="EMBL" id="KAI4810632.1"/>
    </source>
</evidence>
<dbReference type="EMBL" id="CM043800">
    <property type="protein sequence ID" value="KAI4810632.1"/>
    <property type="molecule type" value="Genomic_DNA"/>
</dbReference>
<proteinExistence type="predicted"/>